<evidence type="ECO:0000313" key="1">
    <source>
        <dbReference type="EMBL" id="ORO70849.1"/>
    </source>
</evidence>
<gene>
    <name evidence="1" type="ORF">B7712_06470</name>
</gene>
<dbReference type="AlphaFoldDB" id="A0A1X1GQ70"/>
<evidence type="ECO:0000313" key="2">
    <source>
        <dbReference type="Proteomes" id="UP000193160"/>
    </source>
</evidence>
<dbReference type="RefSeq" id="WP_084849642.1">
    <property type="nucleotide sequence ID" value="NZ_NCUI01000024.1"/>
</dbReference>
<proteinExistence type="predicted"/>
<dbReference type="Proteomes" id="UP000193160">
    <property type="component" value="Unassembled WGS sequence"/>
</dbReference>
<accession>A0A1X1GQ70</accession>
<sequence>MTDSIKVKKVEIDSKKIPLDSSTNVSEKIKLGQNTTSISVLADTFSNFQATVNANIISELIATSNVLSSAKLVDFANLTTPLVSLPSLIQVEKSAINVMSEVVASYNKTLSSTHLQAIQNIADSAKNLIASYQIDYSKIFSGINELLKSLPSIYTKEEIEQIISRVQLLAENGWVIYFRDRSVYQRLLAEEWNTMEDEWIELLRDKLKNEDFIIDLQNSPCYSAPLVKSMVDCYFNRNFYAAYTLGSLAIDGALNRISEMTSLEKKIPVGHRAIKEIDSIFIDKSFSDVGLMHWLYSFFKDTNRFTLDEPNRHMISHGRWEKEIEEQEFLKLFNAMLYICDEYDYWEEVIRYEQDN</sequence>
<keyword evidence="2" id="KW-1185">Reference proteome</keyword>
<name>A0A1X1GQ70_STROR</name>
<reference evidence="1 2" key="1">
    <citation type="journal article" date="2016" name="Eur. J. Clin. Microbiol. Infect. Dis.">
        <title>Whole genome sequencing as a tool for phylogenetic analysis of clinical strains of Mitis group streptococci.</title>
        <authorList>
            <person name="Rasmussen L.H."/>
            <person name="Dargis R."/>
            <person name="Hojholt K."/>
            <person name="Christensen J.J."/>
            <person name="Skovgaard O."/>
            <person name="Justesen U.S."/>
            <person name="Rosenvinge F.S."/>
            <person name="Moser C."/>
            <person name="Lukjancenko O."/>
            <person name="Rasmussen S."/>
            <person name="Nielsen X.C."/>
        </authorList>
    </citation>
    <scope>NUCLEOTIDE SEQUENCE [LARGE SCALE GENOMIC DNA]</scope>
    <source>
        <strain evidence="1 2">B_007274_11</strain>
    </source>
</reference>
<protein>
    <submittedName>
        <fullName evidence="1">Uncharacterized protein</fullName>
    </submittedName>
</protein>
<organism evidence="1 2">
    <name type="scientific">Streptococcus oralis subsp. oralis</name>
    <dbReference type="NCBI Taxonomy" id="1891914"/>
    <lineage>
        <taxon>Bacteria</taxon>
        <taxon>Bacillati</taxon>
        <taxon>Bacillota</taxon>
        <taxon>Bacilli</taxon>
        <taxon>Lactobacillales</taxon>
        <taxon>Streptococcaceae</taxon>
        <taxon>Streptococcus</taxon>
    </lineage>
</organism>
<comment type="caution">
    <text evidence="1">The sequence shown here is derived from an EMBL/GenBank/DDBJ whole genome shotgun (WGS) entry which is preliminary data.</text>
</comment>
<dbReference type="EMBL" id="NCUT01000029">
    <property type="protein sequence ID" value="ORO70849.1"/>
    <property type="molecule type" value="Genomic_DNA"/>
</dbReference>